<dbReference type="FunFam" id="3.30.160.60:FF:000358">
    <property type="entry name" value="zinc finger protein 24"/>
    <property type="match status" value="1"/>
</dbReference>
<feature type="domain" description="C2H2-type" evidence="11">
    <location>
        <begin position="683"/>
        <end position="710"/>
    </location>
</feature>
<comment type="similarity">
    <text evidence="2">Belongs to the krueppel C2H2-type zinc-finger protein family.</text>
</comment>
<evidence type="ECO:0000313" key="14">
    <source>
        <dbReference type="Proteomes" id="UP001187531"/>
    </source>
</evidence>
<dbReference type="FunFam" id="3.30.160.60:FF:000870">
    <property type="entry name" value="zinc finger protein 197 isoform X1"/>
    <property type="match status" value="1"/>
</dbReference>
<feature type="domain" description="C2H2-type" evidence="11">
    <location>
        <begin position="599"/>
        <end position="626"/>
    </location>
</feature>
<dbReference type="InterPro" id="IPR036236">
    <property type="entry name" value="Znf_C2H2_sf"/>
</dbReference>
<evidence type="ECO:0000256" key="10">
    <source>
        <dbReference type="SAM" id="MobiDB-lite"/>
    </source>
</evidence>
<keyword evidence="14" id="KW-1185">Reference proteome</keyword>
<dbReference type="PANTHER" id="PTHR24377">
    <property type="entry name" value="IP01015P-RELATED"/>
    <property type="match status" value="1"/>
</dbReference>
<feature type="domain" description="C2H2-type" evidence="11">
    <location>
        <begin position="544"/>
        <end position="571"/>
    </location>
</feature>
<dbReference type="SUPFAM" id="SSF57667">
    <property type="entry name" value="beta-beta-alpha zinc fingers"/>
    <property type="match status" value="6"/>
</dbReference>
<keyword evidence="8" id="KW-0539">Nucleus</keyword>
<feature type="compositionally biased region" description="Basic residues" evidence="10">
    <location>
        <begin position="320"/>
        <end position="329"/>
    </location>
</feature>
<feature type="domain" description="C2H2-type" evidence="11">
    <location>
        <begin position="655"/>
        <end position="682"/>
    </location>
</feature>
<dbReference type="Proteomes" id="UP001187531">
    <property type="component" value="Unassembled WGS sequence"/>
</dbReference>
<reference evidence="13" key="1">
    <citation type="submission" date="2023-07" db="EMBL/GenBank/DDBJ databases">
        <title>Chromosome-level genome assembly of Artemia franciscana.</title>
        <authorList>
            <person name="Jo E."/>
        </authorList>
    </citation>
    <scope>NUCLEOTIDE SEQUENCE</scope>
    <source>
        <tissue evidence="13">Whole body</tissue>
    </source>
</reference>
<accession>A0AA88H8G3</accession>
<dbReference type="GO" id="GO:0005634">
    <property type="term" value="C:nucleus"/>
    <property type="evidence" value="ECO:0007669"/>
    <property type="project" value="UniProtKB-SubCell"/>
</dbReference>
<feature type="domain" description="C2H2-type" evidence="11">
    <location>
        <begin position="795"/>
        <end position="822"/>
    </location>
</feature>
<keyword evidence="3" id="KW-0479">Metal-binding</keyword>
<evidence type="ECO:0000259" key="11">
    <source>
        <dbReference type="PROSITE" id="PS50157"/>
    </source>
</evidence>
<feature type="compositionally biased region" description="Low complexity" evidence="10">
    <location>
        <begin position="108"/>
        <end position="121"/>
    </location>
</feature>
<feature type="domain" description="C2H2-type" evidence="11">
    <location>
        <begin position="823"/>
        <end position="850"/>
    </location>
</feature>
<dbReference type="FunFam" id="3.30.160.60:FF:001465">
    <property type="entry name" value="Zinc finger protein 560"/>
    <property type="match status" value="1"/>
</dbReference>
<feature type="domain" description="C2H2-type" evidence="11">
    <location>
        <begin position="739"/>
        <end position="766"/>
    </location>
</feature>
<evidence type="ECO:0000256" key="6">
    <source>
        <dbReference type="ARBA" id="ARBA00022833"/>
    </source>
</evidence>
<dbReference type="PROSITE" id="PS50157">
    <property type="entry name" value="ZINC_FINGER_C2H2_2"/>
    <property type="match status" value="11"/>
</dbReference>
<sequence length="884" mass="98570">MLKDSKKQKKNCSNGVPTPSGGTQPHIKSECPTPDPLAANAGTTVPSVTVKDEPSTPNGGESMNNCEHSGSNNCATLGGQSGNTSSGPQPTSGPDIKPNVCGPGGGMNPMMGPNNVGSNPMDNFLNDPPMDKNLASKAEFATKLLSENEAVSSEPTTSTENTRTRRGHQASIVASNKIKNTLQFEKSTAKLRRRNDASQVGNIAEALNGTINLDEPSWKTRKRRKRRKKFPCVKYLRVSSEEEENTNEIKEDISTGPEEKSRGKQREESRDENIASVTKRSQSYCRQDGEKSRGSMKKSKAKSSNKDGLKQATLDFKKGASPKKGKKKGRDSDSDDDDDINVVEPEEDITPVREKTSRRAAAAKAKYAEDSDVEESEGEEIFHDNDIGADSFKPKNTKMALSGDDIKKMKVADLKTELTNRGLDSKGLKKDLVERLKAAIFGENGTETPNNGGQNNGEDTEKQETEVPEEDESMTKEQDQKKEEETHETKVEDLPIATLYDNDISKQGCASPTVPGCTMPSHIYLFTENDMPKEEVFHTGGKPIECFNFEEIFSNKDHLSDHQNIHAGKIPIERGVCKKPFTSGTNLSRQRSHAGKKPFECNICEKRFHRKLGLSNHQRTHTGEKPFKCDICEKTFRQKSNLFIHQKTHTGEKAFECDICKKRLTSRANLSRHQNTHTSEKPFVCDICEKPFRQKINLSIHQRIHTGEKPFECDACKKCFSSTSGLSNHQRYHIGDKPFMCDVCNKCFISNSRLTLHQRTHTGEKPFECDICKKCFISNSCLTLHQRFHTGEKPFECGTCGKTFHRKFLLSDHEKTHTGEKPFECSICGKKFRRKNHLSDHQRTHSGEKSFECEKCGKLFASRSGLSSHLKSHTDGKAFEHASV</sequence>
<dbReference type="FunFam" id="3.30.160.60:FF:002343">
    <property type="entry name" value="Zinc finger protein 33A"/>
    <property type="match status" value="2"/>
</dbReference>
<dbReference type="Pfam" id="PF00096">
    <property type="entry name" value="zf-C2H2"/>
    <property type="match status" value="10"/>
</dbReference>
<feature type="compositionally biased region" description="Acidic residues" evidence="10">
    <location>
        <begin position="333"/>
        <end position="349"/>
    </location>
</feature>
<dbReference type="AlphaFoldDB" id="A0AA88H8G3"/>
<feature type="compositionally biased region" description="Polar residues" evidence="10">
    <location>
        <begin position="11"/>
        <end position="23"/>
    </location>
</feature>
<dbReference type="InterPro" id="IPR050826">
    <property type="entry name" value="Krueppel_C2H2_ZnFinger"/>
</dbReference>
<feature type="compositionally biased region" description="Basic residues" evidence="10">
    <location>
        <begin position="1"/>
        <end position="10"/>
    </location>
</feature>
<dbReference type="FunFam" id="3.30.160.60:FF:001498">
    <property type="entry name" value="Zinc finger protein 404"/>
    <property type="match status" value="1"/>
</dbReference>
<dbReference type="FunFam" id="3.30.160.60:FF:000303">
    <property type="entry name" value="Zinc finger protein 41"/>
    <property type="match status" value="1"/>
</dbReference>
<keyword evidence="5 9" id="KW-0863">Zinc-finger</keyword>
<feature type="compositionally biased region" description="Polar residues" evidence="10">
    <location>
        <begin position="82"/>
        <end position="92"/>
    </location>
</feature>
<feature type="domain" description="C2H2-type" evidence="11">
    <location>
        <begin position="627"/>
        <end position="654"/>
    </location>
</feature>
<evidence type="ECO:0000313" key="13">
    <source>
        <dbReference type="EMBL" id="KAK2702339.1"/>
    </source>
</evidence>
<dbReference type="SMART" id="SM00513">
    <property type="entry name" value="SAP"/>
    <property type="match status" value="1"/>
</dbReference>
<feature type="region of interest" description="Disordered" evidence="10">
    <location>
        <begin position="215"/>
        <end position="394"/>
    </location>
</feature>
<dbReference type="Gene3D" id="1.10.720.30">
    <property type="entry name" value="SAP domain"/>
    <property type="match status" value="1"/>
</dbReference>
<dbReference type="EMBL" id="JAVRJZ010000443">
    <property type="protein sequence ID" value="KAK2702339.1"/>
    <property type="molecule type" value="Genomic_DNA"/>
</dbReference>
<evidence type="ECO:0000256" key="2">
    <source>
        <dbReference type="ARBA" id="ARBA00006991"/>
    </source>
</evidence>
<dbReference type="InterPro" id="IPR036361">
    <property type="entry name" value="SAP_dom_sf"/>
</dbReference>
<feature type="domain" description="C2H2-type" evidence="11">
    <location>
        <begin position="851"/>
        <end position="878"/>
    </location>
</feature>
<evidence type="ECO:0000256" key="9">
    <source>
        <dbReference type="PROSITE-ProRule" id="PRU00042"/>
    </source>
</evidence>
<feature type="region of interest" description="Disordered" evidence="10">
    <location>
        <begin position="1"/>
        <end position="132"/>
    </location>
</feature>
<keyword evidence="6" id="KW-0862">Zinc</keyword>
<evidence type="ECO:0000256" key="5">
    <source>
        <dbReference type="ARBA" id="ARBA00022771"/>
    </source>
</evidence>
<evidence type="ECO:0000256" key="7">
    <source>
        <dbReference type="ARBA" id="ARBA00023125"/>
    </source>
</evidence>
<dbReference type="InterPro" id="IPR013087">
    <property type="entry name" value="Znf_C2H2_type"/>
</dbReference>
<dbReference type="Gene3D" id="3.30.160.60">
    <property type="entry name" value="Classic Zinc Finger"/>
    <property type="match status" value="11"/>
</dbReference>
<dbReference type="GO" id="GO:0008270">
    <property type="term" value="F:zinc ion binding"/>
    <property type="evidence" value="ECO:0007669"/>
    <property type="project" value="UniProtKB-KW"/>
</dbReference>
<comment type="caution">
    <text evidence="13">The sequence shown here is derived from an EMBL/GenBank/DDBJ whole genome shotgun (WGS) entry which is preliminary data.</text>
</comment>
<dbReference type="GO" id="GO:1990837">
    <property type="term" value="F:sequence-specific double-stranded DNA binding"/>
    <property type="evidence" value="ECO:0007669"/>
    <property type="project" value="UniProtKB-ARBA"/>
</dbReference>
<dbReference type="PROSITE" id="PS00028">
    <property type="entry name" value="ZINC_FINGER_C2H2_1"/>
    <property type="match status" value="10"/>
</dbReference>
<comment type="subcellular location">
    <subcellularLocation>
        <location evidence="1">Nucleus</location>
    </subcellularLocation>
</comment>
<feature type="compositionally biased region" description="Polar residues" evidence="10">
    <location>
        <begin position="55"/>
        <end position="75"/>
    </location>
</feature>
<keyword evidence="4" id="KW-0677">Repeat</keyword>
<name>A0AA88H8G3_ARTSF</name>
<proteinExistence type="inferred from homology"/>
<dbReference type="FunFam" id="3.30.160.60:FF:000557">
    <property type="entry name" value="zinc finger and SCAN domain-containing protein 29"/>
    <property type="match status" value="1"/>
</dbReference>
<dbReference type="InterPro" id="IPR003034">
    <property type="entry name" value="SAP_dom"/>
</dbReference>
<feature type="region of interest" description="Disordered" evidence="10">
    <location>
        <begin position="145"/>
        <end position="171"/>
    </location>
</feature>
<feature type="domain" description="C2H2-type" evidence="11">
    <location>
        <begin position="767"/>
        <end position="794"/>
    </location>
</feature>
<feature type="compositionally biased region" description="Basic residues" evidence="10">
    <location>
        <begin position="294"/>
        <end position="303"/>
    </location>
</feature>
<feature type="compositionally biased region" description="Acidic residues" evidence="10">
    <location>
        <begin position="370"/>
        <end position="379"/>
    </location>
</feature>
<evidence type="ECO:0000259" key="12">
    <source>
        <dbReference type="PROSITE" id="PS50800"/>
    </source>
</evidence>
<evidence type="ECO:0000256" key="8">
    <source>
        <dbReference type="ARBA" id="ARBA00023242"/>
    </source>
</evidence>
<feature type="compositionally biased region" description="Polar residues" evidence="10">
    <location>
        <begin position="149"/>
        <end position="161"/>
    </location>
</feature>
<evidence type="ECO:0000256" key="4">
    <source>
        <dbReference type="ARBA" id="ARBA00022737"/>
    </source>
</evidence>
<dbReference type="FunFam" id="3.30.160.60:FF:000624">
    <property type="entry name" value="zinc finger protein 697"/>
    <property type="match status" value="1"/>
</dbReference>
<feature type="compositionally biased region" description="Basic and acidic residues" evidence="10">
    <location>
        <begin position="473"/>
        <end position="489"/>
    </location>
</feature>
<dbReference type="SMART" id="SM00355">
    <property type="entry name" value="ZnF_C2H2"/>
    <property type="match status" value="11"/>
</dbReference>
<feature type="domain" description="C2H2-type" evidence="11">
    <location>
        <begin position="711"/>
        <end position="738"/>
    </location>
</feature>
<feature type="compositionally biased region" description="Basic and acidic residues" evidence="10">
    <location>
        <begin position="247"/>
        <end position="273"/>
    </location>
</feature>
<protein>
    <submittedName>
        <fullName evidence="13">Uncharacterized protein</fullName>
    </submittedName>
</protein>
<dbReference type="SUPFAM" id="SSF68906">
    <property type="entry name" value="SAP domain"/>
    <property type="match status" value="1"/>
</dbReference>
<feature type="domain" description="SAP" evidence="12">
    <location>
        <begin position="406"/>
        <end position="440"/>
    </location>
</feature>
<organism evidence="13 14">
    <name type="scientific">Artemia franciscana</name>
    <name type="common">Brine shrimp</name>
    <name type="synonym">Artemia sanfranciscana</name>
    <dbReference type="NCBI Taxonomy" id="6661"/>
    <lineage>
        <taxon>Eukaryota</taxon>
        <taxon>Metazoa</taxon>
        <taxon>Ecdysozoa</taxon>
        <taxon>Arthropoda</taxon>
        <taxon>Crustacea</taxon>
        <taxon>Branchiopoda</taxon>
        <taxon>Anostraca</taxon>
        <taxon>Artemiidae</taxon>
        <taxon>Artemia</taxon>
    </lineage>
</organism>
<gene>
    <name evidence="13" type="ORF">QYM36_019049</name>
</gene>
<dbReference type="GO" id="GO:0000122">
    <property type="term" value="P:negative regulation of transcription by RNA polymerase II"/>
    <property type="evidence" value="ECO:0007669"/>
    <property type="project" value="UniProtKB-ARBA"/>
</dbReference>
<dbReference type="PROSITE" id="PS50800">
    <property type="entry name" value="SAP"/>
    <property type="match status" value="1"/>
</dbReference>
<feature type="compositionally biased region" description="Polar residues" evidence="10">
    <location>
        <begin position="275"/>
        <end position="285"/>
    </location>
</feature>
<feature type="compositionally biased region" description="Basic residues" evidence="10">
    <location>
        <begin position="219"/>
        <end position="231"/>
    </location>
</feature>
<evidence type="ECO:0000256" key="3">
    <source>
        <dbReference type="ARBA" id="ARBA00022723"/>
    </source>
</evidence>
<dbReference type="FunFam" id="3.30.160.60:FF:001437">
    <property type="entry name" value="Zinc finger protein 594"/>
    <property type="match status" value="1"/>
</dbReference>
<dbReference type="Pfam" id="PF02037">
    <property type="entry name" value="SAP"/>
    <property type="match status" value="1"/>
</dbReference>
<feature type="compositionally biased region" description="Low complexity" evidence="10">
    <location>
        <begin position="442"/>
        <end position="457"/>
    </location>
</feature>
<keyword evidence="7" id="KW-0238">DNA-binding</keyword>
<feature type="region of interest" description="Disordered" evidence="10">
    <location>
        <begin position="440"/>
        <end position="489"/>
    </location>
</feature>
<evidence type="ECO:0000256" key="1">
    <source>
        <dbReference type="ARBA" id="ARBA00004123"/>
    </source>
</evidence>